<dbReference type="InterPro" id="IPR012939">
    <property type="entry name" value="Glyco_hydro_92"/>
</dbReference>
<evidence type="ECO:0000259" key="3">
    <source>
        <dbReference type="Pfam" id="PF17678"/>
    </source>
</evidence>
<accession>A0A316U6Q8</accession>
<protein>
    <submittedName>
        <fullName evidence="4">Glycoside hydrolase family 92 protein</fullName>
    </submittedName>
</protein>
<feature type="compositionally biased region" description="Polar residues" evidence="1">
    <location>
        <begin position="887"/>
        <end position="897"/>
    </location>
</feature>
<dbReference type="GO" id="GO:0005634">
    <property type="term" value="C:nucleus"/>
    <property type="evidence" value="ECO:0007669"/>
    <property type="project" value="TreeGrafter"/>
</dbReference>
<dbReference type="AlphaFoldDB" id="A0A316U6Q8"/>
<keyword evidence="4" id="KW-0378">Hydrolase</keyword>
<evidence type="ECO:0000313" key="5">
    <source>
        <dbReference type="Proteomes" id="UP000245942"/>
    </source>
</evidence>
<dbReference type="InterPro" id="IPR041371">
    <property type="entry name" value="GH92_N"/>
</dbReference>
<dbReference type="PANTHER" id="PTHR12143">
    <property type="entry name" value="PEPTIDE N-GLYCANASE PNGASE -RELATED"/>
    <property type="match status" value="1"/>
</dbReference>
<dbReference type="GO" id="GO:0006516">
    <property type="term" value="P:glycoprotein catabolic process"/>
    <property type="evidence" value="ECO:0007669"/>
    <property type="project" value="TreeGrafter"/>
</dbReference>
<dbReference type="EMBL" id="KZ819328">
    <property type="protein sequence ID" value="PWN20498.1"/>
    <property type="molecule type" value="Genomic_DNA"/>
</dbReference>
<evidence type="ECO:0000256" key="1">
    <source>
        <dbReference type="SAM" id="MobiDB-lite"/>
    </source>
</evidence>
<dbReference type="InterPro" id="IPR008928">
    <property type="entry name" value="6-hairpin_glycosidase_sf"/>
</dbReference>
<dbReference type="Gene3D" id="1.20.1050.60">
    <property type="entry name" value="alpha-1,2-mannosidase"/>
    <property type="match status" value="1"/>
</dbReference>
<gene>
    <name evidence="4" type="ORF">BCV69DRAFT_249785</name>
</gene>
<name>A0A316U6Q8_9BASI</name>
<evidence type="ECO:0000259" key="2">
    <source>
        <dbReference type="Pfam" id="PF07971"/>
    </source>
</evidence>
<feature type="domain" description="Glycosyl hydrolase family 92 N-terminal" evidence="3">
    <location>
        <begin position="87"/>
        <end position="361"/>
    </location>
</feature>
<dbReference type="GO" id="GO:0030246">
    <property type="term" value="F:carbohydrate binding"/>
    <property type="evidence" value="ECO:0007669"/>
    <property type="project" value="InterPro"/>
</dbReference>
<feature type="domain" description="Glycosyl hydrolase family 92" evidence="2">
    <location>
        <begin position="367"/>
        <end position="854"/>
    </location>
</feature>
<dbReference type="PANTHER" id="PTHR12143:SF25">
    <property type="entry name" value="FAMILY PROTEIN, PUTATIVE (AFU_ORTHOLOGUE AFUA_1G10790)-RELATED"/>
    <property type="match status" value="1"/>
</dbReference>
<dbReference type="OrthoDB" id="449263at2759"/>
<dbReference type="Proteomes" id="UP000245942">
    <property type="component" value="Unassembled WGS sequence"/>
</dbReference>
<dbReference type="GO" id="GO:0005829">
    <property type="term" value="C:cytosol"/>
    <property type="evidence" value="ECO:0007669"/>
    <property type="project" value="TreeGrafter"/>
</dbReference>
<evidence type="ECO:0000313" key="4">
    <source>
        <dbReference type="EMBL" id="PWN20498.1"/>
    </source>
</evidence>
<dbReference type="InterPro" id="IPR050883">
    <property type="entry name" value="PNGase"/>
</dbReference>
<dbReference type="SUPFAM" id="SSF48208">
    <property type="entry name" value="Six-hairpin glycosidases"/>
    <property type="match status" value="1"/>
</dbReference>
<dbReference type="Gene3D" id="2.70.98.10">
    <property type="match status" value="1"/>
</dbReference>
<organism evidence="4 5">
    <name type="scientific">Pseudomicrostroma glucosiphilum</name>
    <dbReference type="NCBI Taxonomy" id="1684307"/>
    <lineage>
        <taxon>Eukaryota</taxon>
        <taxon>Fungi</taxon>
        <taxon>Dikarya</taxon>
        <taxon>Basidiomycota</taxon>
        <taxon>Ustilaginomycotina</taxon>
        <taxon>Exobasidiomycetes</taxon>
        <taxon>Microstromatales</taxon>
        <taxon>Microstromatales incertae sedis</taxon>
        <taxon>Pseudomicrostroma</taxon>
    </lineage>
</organism>
<sequence>MPTVSGEPQSLDDPLGLGKLQKIVARAVQDLKPSNRQTHFHARRAKSPNRVAVNEQILHQDLEEGLDELSKSKGTSRDEQDRDLAKLVNAFIGTEANSNPGNVCPGASTPYGMVKFNVDVDQYAPAGYVTDLTGDIRGLSPLHDSGTGSSAGSFGNFESMPIVCPDNDFKKCPTRLDDRKRKRLAGKDEASPGYFTLTLDNSIKMEATATRRAGLIRYTFPKSALDGGKLDPHVVQDWTNDLPGTFRGGDIQLDAEKGQMRMNGSWASSFGVGQYTYRAFSCVDLLNNGKQSIKKAGLWQGDRFGQDTKLEIEGDHKQLHANLTKNSIGGQPVQAGALVSFGSFPTTSDGSAEITLRMGISFNSAEQACANAAEEIGDAWDFDAIVKQTREAWNVKLNRFQIDPKTDKTIAELFYSSLYYAFLTPNNATLEAGNLYPGAEDYDGNYYNSLYCTWDTYRTFHPFLSLSSPNDMAEIVDNYIDGWRKNGWIPECRANNVPGLTQGGSHGVMVIADFLAKYHKFAKEGKVPVSIDDAYEAVFKDSYVTPEDWNSYGRQISVYEQYGYIPFAVFDTYSTGRQTREASRGLEYAHNDFGARTVALIAGHEDVAKDLGERSLTYKNNFDPSVTSMGFSNFVQKRYPDGSFHYDDPTICSPIDHGKDRQCSLPQENVWGVYETSSWEYSLYCPWDEAGLITLISNDSVQNFHDRLDTFFEKGLYYSGNEPSFSTPVSYHYISRPVSSVKRVRQVVYDNFNTTTSGLPGNSDQGAMQTLLLFHLLGLYPVPATKEFLILSPFMPSYTIRNELLGDLHVTVTNFDARSLARSIPSGVPAYVEKVLINGVERSGRCKVEMQDLFPGQIGQVNEMEIVLTAEEGKVDNCGKSKEDLPSSLSTGGFASF</sequence>
<dbReference type="GO" id="GO:0000224">
    <property type="term" value="F:peptide-N4-(N-acetyl-beta-glucosaminyl)asparagine amidase activity"/>
    <property type="evidence" value="ECO:0007669"/>
    <property type="project" value="TreeGrafter"/>
</dbReference>
<dbReference type="GeneID" id="37012090"/>
<feature type="region of interest" description="Disordered" evidence="1">
    <location>
        <begin position="878"/>
        <end position="897"/>
    </location>
</feature>
<dbReference type="Pfam" id="PF07971">
    <property type="entry name" value="Glyco_hydro_92"/>
    <property type="match status" value="1"/>
</dbReference>
<reference evidence="4 5" key="1">
    <citation type="journal article" date="2018" name="Mol. Biol. Evol.">
        <title>Broad Genomic Sampling Reveals a Smut Pathogenic Ancestry of the Fungal Clade Ustilaginomycotina.</title>
        <authorList>
            <person name="Kijpornyongpan T."/>
            <person name="Mondo S.J."/>
            <person name="Barry K."/>
            <person name="Sandor L."/>
            <person name="Lee J."/>
            <person name="Lipzen A."/>
            <person name="Pangilinan J."/>
            <person name="LaButti K."/>
            <person name="Hainaut M."/>
            <person name="Henrissat B."/>
            <person name="Grigoriev I.V."/>
            <person name="Spatafora J.W."/>
            <person name="Aime M.C."/>
        </authorList>
    </citation>
    <scope>NUCLEOTIDE SEQUENCE [LARGE SCALE GENOMIC DNA]</scope>
    <source>
        <strain evidence="4 5">MCA 4718</strain>
    </source>
</reference>
<dbReference type="GO" id="GO:0005975">
    <property type="term" value="P:carbohydrate metabolic process"/>
    <property type="evidence" value="ECO:0007669"/>
    <property type="project" value="InterPro"/>
</dbReference>
<dbReference type="STRING" id="1684307.A0A316U6Q8"/>
<dbReference type="InterPro" id="IPR014718">
    <property type="entry name" value="GH-type_carb-bd"/>
</dbReference>
<dbReference type="Pfam" id="PF17678">
    <property type="entry name" value="Glyco_hydro_92N"/>
    <property type="match status" value="1"/>
</dbReference>
<dbReference type="Gene3D" id="3.30.2080.10">
    <property type="entry name" value="GH92 mannosidase domain"/>
    <property type="match status" value="1"/>
</dbReference>
<dbReference type="Gene3D" id="1.20.1610.10">
    <property type="entry name" value="alpha-1,2-mannosidases domains"/>
    <property type="match status" value="1"/>
</dbReference>
<keyword evidence="5" id="KW-1185">Reference proteome</keyword>
<dbReference type="RefSeq" id="XP_025347658.1">
    <property type="nucleotide sequence ID" value="XM_025490356.1"/>
</dbReference>
<proteinExistence type="predicted"/>